<dbReference type="Gene3D" id="3.30.1310.10">
    <property type="entry name" value="Nucleoid-associated protein YbaB-like domain"/>
    <property type="match status" value="1"/>
</dbReference>
<keyword evidence="2" id="KW-0238">DNA-binding</keyword>
<dbReference type="EMBL" id="SHKY01000001">
    <property type="protein sequence ID" value="RZU53492.1"/>
    <property type="molecule type" value="Genomic_DNA"/>
</dbReference>
<protein>
    <submittedName>
        <fullName evidence="2">YbaB/EbfC DNA-binding family protein</fullName>
    </submittedName>
</protein>
<comment type="caution">
    <text evidence="2">The sequence shown here is derived from an EMBL/GenBank/DDBJ whole genome shotgun (WGS) entry which is preliminary data.</text>
</comment>
<dbReference type="InterPro" id="IPR036894">
    <property type="entry name" value="YbaB-like_sf"/>
</dbReference>
<evidence type="ECO:0000256" key="1">
    <source>
        <dbReference type="SAM" id="MobiDB-lite"/>
    </source>
</evidence>
<feature type="region of interest" description="Disordered" evidence="1">
    <location>
        <begin position="115"/>
        <end position="136"/>
    </location>
</feature>
<dbReference type="InterPro" id="IPR004401">
    <property type="entry name" value="YbaB/EbfC"/>
</dbReference>
<sequence>MSGERDRCVEDLLQQYQRQRSGLAELHRRMQEVSATAVSPRREVSVTVNHNGGVTDIKFTGSAYRRMTPQELSAVIMRTLHDAREQAADEAARIIAPILPEGLNARDVVSGRLSTEQLVPSSGPRMPQVVREQLAR</sequence>
<name>A0A4Q7ZQT3_9ACTN</name>
<reference evidence="2 3" key="1">
    <citation type="submission" date="2019-02" db="EMBL/GenBank/DDBJ databases">
        <title>Sequencing the genomes of 1000 actinobacteria strains.</title>
        <authorList>
            <person name="Klenk H.-P."/>
        </authorList>
    </citation>
    <scope>NUCLEOTIDE SEQUENCE [LARGE SCALE GENOMIC DNA]</scope>
    <source>
        <strain evidence="2 3">DSM 45162</strain>
    </source>
</reference>
<dbReference type="GO" id="GO:0003677">
    <property type="term" value="F:DNA binding"/>
    <property type="evidence" value="ECO:0007669"/>
    <property type="project" value="UniProtKB-KW"/>
</dbReference>
<organism evidence="2 3">
    <name type="scientific">Krasilnikovia cinnamomea</name>
    <dbReference type="NCBI Taxonomy" id="349313"/>
    <lineage>
        <taxon>Bacteria</taxon>
        <taxon>Bacillati</taxon>
        <taxon>Actinomycetota</taxon>
        <taxon>Actinomycetes</taxon>
        <taxon>Micromonosporales</taxon>
        <taxon>Micromonosporaceae</taxon>
        <taxon>Krasilnikovia</taxon>
    </lineage>
</organism>
<dbReference type="RefSeq" id="WP_130511976.1">
    <property type="nucleotide sequence ID" value="NZ_SHKY01000001.1"/>
</dbReference>
<dbReference type="OrthoDB" id="5118533at2"/>
<gene>
    <name evidence="2" type="ORF">EV385_5421</name>
</gene>
<dbReference type="SUPFAM" id="SSF82607">
    <property type="entry name" value="YbaB-like"/>
    <property type="match status" value="1"/>
</dbReference>
<evidence type="ECO:0000313" key="3">
    <source>
        <dbReference type="Proteomes" id="UP000292564"/>
    </source>
</evidence>
<evidence type="ECO:0000313" key="2">
    <source>
        <dbReference type="EMBL" id="RZU53492.1"/>
    </source>
</evidence>
<dbReference type="Pfam" id="PF02575">
    <property type="entry name" value="YbaB_DNA_bd"/>
    <property type="match status" value="1"/>
</dbReference>
<dbReference type="Proteomes" id="UP000292564">
    <property type="component" value="Unassembled WGS sequence"/>
</dbReference>
<keyword evidence="3" id="KW-1185">Reference proteome</keyword>
<accession>A0A4Q7ZQT3</accession>
<proteinExistence type="predicted"/>
<dbReference type="AlphaFoldDB" id="A0A4Q7ZQT3"/>